<feature type="signal peptide" evidence="11">
    <location>
        <begin position="1"/>
        <end position="18"/>
    </location>
</feature>
<evidence type="ECO:0000256" key="7">
    <source>
        <dbReference type="ARBA" id="ARBA00023065"/>
    </source>
</evidence>
<dbReference type="InterPro" id="IPR002299">
    <property type="entry name" value="Porin_Neis"/>
</dbReference>
<comment type="subunit">
    <text evidence="2">Homotrimer.</text>
</comment>
<evidence type="ECO:0000256" key="10">
    <source>
        <dbReference type="ARBA" id="ARBA00023237"/>
    </source>
</evidence>
<evidence type="ECO:0000256" key="11">
    <source>
        <dbReference type="SAM" id="SignalP"/>
    </source>
</evidence>
<keyword evidence="9" id="KW-0472">Membrane</keyword>
<dbReference type="InterPro" id="IPR001702">
    <property type="entry name" value="Porin_Gram-ve"/>
</dbReference>
<evidence type="ECO:0000313" key="13">
    <source>
        <dbReference type="EMBL" id="KAF1033200.1"/>
    </source>
</evidence>
<dbReference type="GO" id="GO:0009279">
    <property type="term" value="C:cell outer membrane"/>
    <property type="evidence" value="ECO:0007669"/>
    <property type="project" value="UniProtKB-SubCell"/>
</dbReference>
<evidence type="ECO:0000256" key="4">
    <source>
        <dbReference type="ARBA" id="ARBA00022452"/>
    </source>
</evidence>
<dbReference type="Gene3D" id="2.40.160.10">
    <property type="entry name" value="Porin"/>
    <property type="match status" value="1"/>
</dbReference>
<accession>A0A833PII5</accession>
<dbReference type="PANTHER" id="PTHR34501">
    <property type="entry name" value="PROTEIN YDDL-RELATED"/>
    <property type="match status" value="1"/>
</dbReference>
<feature type="chain" id="PRO_5032515769" evidence="11">
    <location>
        <begin position="19"/>
        <end position="375"/>
    </location>
</feature>
<dbReference type="PRINTS" id="PR00182">
    <property type="entry name" value="ECOLNEIPORIN"/>
</dbReference>
<gene>
    <name evidence="13" type="ORF">GAK33_06535</name>
</gene>
<dbReference type="InterPro" id="IPR023614">
    <property type="entry name" value="Porin_dom_sf"/>
</dbReference>
<dbReference type="GO" id="GO:0034220">
    <property type="term" value="P:monoatomic ion transmembrane transport"/>
    <property type="evidence" value="ECO:0007669"/>
    <property type="project" value="InterPro"/>
</dbReference>
<dbReference type="InterPro" id="IPR033900">
    <property type="entry name" value="Gram_neg_porin_domain"/>
</dbReference>
<dbReference type="EMBL" id="WNDV01000031">
    <property type="protein sequence ID" value="KAF1033200.1"/>
    <property type="molecule type" value="Genomic_DNA"/>
</dbReference>
<dbReference type="SUPFAM" id="SSF56935">
    <property type="entry name" value="Porins"/>
    <property type="match status" value="1"/>
</dbReference>
<dbReference type="InterPro" id="IPR050298">
    <property type="entry name" value="Gram-neg_bact_OMP"/>
</dbReference>
<dbReference type="GO" id="GO:0046930">
    <property type="term" value="C:pore complex"/>
    <property type="evidence" value="ECO:0007669"/>
    <property type="project" value="UniProtKB-KW"/>
</dbReference>
<evidence type="ECO:0000256" key="2">
    <source>
        <dbReference type="ARBA" id="ARBA00011233"/>
    </source>
</evidence>
<dbReference type="RefSeq" id="WP_278650474.1">
    <property type="nucleotide sequence ID" value="NZ_WNDV01000031.1"/>
</dbReference>
<evidence type="ECO:0000256" key="1">
    <source>
        <dbReference type="ARBA" id="ARBA00004571"/>
    </source>
</evidence>
<keyword evidence="7" id="KW-0406">Ion transport</keyword>
<reference evidence="14" key="1">
    <citation type="journal article" date="2020" name="MBio">
        <title>Horizontal gene transfer to a defensive symbiont with a reduced genome amongst a multipartite beetle microbiome.</title>
        <authorList>
            <person name="Waterworth S.C."/>
            <person name="Florez L.V."/>
            <person name="Rees E.R."/>
            <person name="Hertweck C."/>
            <person name="Kaltenpoth M."/>
            <person name="Kwan J.C."/>
        </authorList>
    </citation>
    <scope>NUCLEOTIDE SEQUENCE [LARGE SCALE GENOMIC DNA]</scope>
</reference>
<keyword evidence="8" id="KW-0626">Porin</keyword>
<proteinExistence type="predicted"/>
<protein>
    <submittedName>
        <fullName evidence="13">Outer membrane porin protein</fullName>
    </submittedName>
</protein>
<comment type="caution">
    <text evidence="13">The sequence shown here is derived from an EMBL/GenBank/DDBJ whole genome shotgun (WGS) entry which is preliminary data.</text>
</comment>
<dbReference type="GO" id="GO:0015288">
    <property type="term" value="F:porin activity"/>
    <property type="evidence" value="ECO:0007669"/>
    <property type="project" value="UniProtKB-KW"/>
</dbReference>
<comment type="subcellular location">
    <subcellularLocation>
        <location evidence="1">Cell outer membrane</location>
        <topology evidence="1">Multi-pass membrane protein</topology>
    </subcellularLocation>
</comment>
<evidence type="ECO:0000256" key="3">
    <source>
        <dbReference type="ARBA" id="ARBA00022448"/>
    </source>
</evidence>
<feature type="domain" description="Porin" evidence="12">
    <location>
        <begin position="8"/>
        <end position="343"/>
    </location>
</feature>
<evidence type="ECO:0000256" key="5">
    <source>
        <dbReference type="ARBA" id="ARBA00022692"/>
    </source>
</evidence>
<evidence type="ECO:0000256" key="9">
    <source>
        <dbReference type="ARBA" id="ARBA00023136"/>
    </source>
</evidence>
<evidence type="ECO:0000256" key="8">
    <source>
        <dbReference type="ARBA" id="ARBA00023114"/>
    </source>
</evidence>
<evidence type="ECO:0000259" key="12">
    <source>
        <dbReference type="Pfam" id="PF13609"/>
    </source>
</evidence>
<organism evidence="13 14">
    <name type="scientific">Burkholderia lata (strain ATCC 17760 / DSM 23089 / LMG 22485 / NCIMB 9086 / R18194 / 383)</name>
    <dbReference type="NCBI Taxonomy" id="482957"/>
    <lineage>
        <taxon>Bacteria</taxon>
        <taxon>Pseudomonadati</taxon>
        <taxon>Pseudomonadota</taxon>
        <taxon>Betaproteobacteria</taxon>
        <taxon>Burkholderiales</taxon>
        <taxon>Burkholderiaceae</taxon>
        <taxon>Burkholderia</taxon>
        <taxon>Burkholderia cepacia complex</taxon>
    </lineage>
</organism>
<keyword evidence="3" id="KW-0813">Transport</keyword>
<dbReference type="AlphaFoldDB" id="A0A833PII5"/>
<dbReference type="PANTHER" id="PTHR34501:SF9">
    <property type="entry name" value="MAJOR OUTER MEMBRANE PROTEIN P.IA"/>
    <property type="match status" value="1"/>
</dbReference>
<dbReference type="CDD" id="cd00342">
    <property type="entry name" value="gram_neg_porins"/>
    <property type="match status" value="1"/>
</dbReference>
<keyword evidence="5" id="KW-0812">Transmembrane</keyword>
<keyword evidence="6 11" id="KW-0732">Signal</keyword>
<dbReference type="PRINTS" id="PR00184">
    <property type="entry name" value="NEISSPPORIN"/>
</dbReference>
<dbReference type="Proteomes" id="UP000467522">
    <property type="component" value="Unassembled WGS sequence"/>
</dbReference>
<keyword evidence="4" id="KW-1134">Transmembrane beta strand</keyword>
<name>A0A833PII5_BURL3</name>
<evidence type="ECO:0000313" key="14">
    <source>
        <dbReference type="Proteomes" id="UP000467522"/>
    </source>
</evidence>
<dbReference type="Pfam" id="PF13609">
    <property type="entry name" value="Porin_4"/>
    <property type="match status" value="1"/>
</dbReference>
<sequence>MKRYVCGVLLSVCGAVHAQSSVDLYGVIDAGITYVNNTGGSRLVAFDDSANVGNRVGLRGTEDLGGGYRAIFTLENGFALGTGKFRQGGRMFGRQAYVGLENGLGSVTLGNQYDYMSEWVAPFSATGFAFAYGAHLGDFDREAGDRLENAVKATTANWNGFRAGAMYSFGNVAGSVHTNSAWSVAMKFDRGPLSAAAVYTRINNPHDIAALDPYYQAGVTTFLGQAVATRDPATGQVTDLYPYSNAFAVDSQSVAGVGGSYQLGKLTLMSNVTFTTFKGYGTHETFSAYEAGATYSVTPALLAIVGYQYEHASGAHWHQPTAGVYYYLSKRTSLYTALTYMAASGAYASAGQGYEFAPSSDHHQMAARVAMIHRF</sequence>
<evidence type="ECO:0000256" key="6">
    <source>
        <dbReference type="ARBA" id="ARBA00022729"/>
    </source>
</evidence>
<keyword evidence="10" id="KW-0998">Cell outer membrane</keyword>